<evidence type="ECO:0000313" key="2">
    <source>
        <dbReference type="EMBL" id="MBE0349226.1"/>
    </source>
</evidence>
<evidence type="ECO:0000256" key="1">
    <source>
        <dbReference type="SAM" id="SignalP"/>
    </source>
</evidence>
<reference evidence="2 3" key="1">
    <citation type="submission" date="2015-06" db="EMBL/GenBank/DDBJ databases">
        <title>Genome sequence of Pseudoalteromonas peptidolytica.</title>
        <authorList>
            <person name="Xie B.-B."/>
            <person name="Rong J.-C."/>
            <person name="Qin Q.-L."/>
            <person name="Zhang Y.-Z."/>
        </authorList>
    </citation>
    <scope>NUCLEOTIDE SEQUENCE [LARGE SCALE GENOMIC DNA]</scope>
    <source>
        <strain evidence="2 3">F12-50-A1</strain>
    </source>
</reference>
<feature type="signal peptide" evidence="1">
    <location>
        <begin position="1"/>
        <end position="18"/>
    </location>
</feature>
<name>A0A8I0N1Q7_9GAMM</name>
<protein>
    <submittedName>
        <fullName evidence="2">Uncharacterized protein</fullName>
    </submittedName>
</protein>
<dbReference type="Proteomes" id="UP000660708">
    <property type="component" value="Unassembled WGS sequence"/>
</dbReference>
<accession>A0A8I0N1Q7</accession>
<keyword evidence="1" id="KW-0732">Signal</keyword>
<sequence length="155" mass="17502">MLWLLLSFILFSPLVPGAQPGPVRKEVVSECGDYQLKIVSLELNRNIPEQSILDESAGHFGNPYLLTQELVYISKAGVTTHSISNVWPEYERIDPTRYYSATIKQCTDKREAIIAFWSGGNCRDVCEAWALVTFTEDGTIESSKGLSYQEFKLFN</sequence>
<dbReference type="AlphaFoldDB" id="A0A8I0N1Q7"/>
<feature type="chain" id="PRO_5034288227" evidence="1">
    <location>
        <begin position="19"/>
        <end position="155"/>
    </location>
</feature>
<organism evidence="2 3">
    <name type="scientific">Pseudoalteromonas peptidolytica F12-50-A1</name>
    <dbReference type="NCBI Taxonomy" id="1315280"/>
    <lineage>
        <taxon>Bacteria</taxon>
        <taxon>Pseudomonadati</taxon>
        <taxon>Pseudomonadota</taxon>
        <taxon>Gammaproteobacteria</taxon>
        <taxon>Alteromonadales</taxon>
        <taxon>Pseudoalteromonadaceae</taxon>
        <taxon>Pseudoalteromonas</taxon>
    </lineage>
</organism>
<keyword evidence="3" id="KW-1185">Reference proteome</keyword>
<dbReference type="EMBL" id="AQHF01000034">
    <property type="protein sequence ID" value="MBE0349226.1"/>
    <property type="molecule type" value="Genomic_DNA"/>
</dbReference>
<comment type="caution">
    <text evidence="2">The sequence shown here is derived from an EMBL/GenBank/DDBJ whole genome shotgun (WGS) entry which is preliminary data.</text>
</comment>
<evidence type="ECO:0000313" key="3">
    <source>
        <dbReference type="Proteomes" id="UP000660708"/>
    </source>
</evidence>
<gene>
    <name evidence="2" type="ORF">PPEP_b1185</name>
</gene>
<dbReference type="RefSeq" id="WP_147391133.1">
    <property type="nucleotide sequence ID" value="NZ_AQHF01000034.1"/>
</dbReference>
<proteinExistence type="predicted"/>